<evidence type="ECO:0000313" key="2">
    <source>
        <dbReference type="Proteomes" id="UP000224401"/>
    </source>
</evidence>
<accession>A0A1V0DY78</accession>
<proteinExistence type="predicted"/>
<protein>
    <submittedName>
        <fullName evidence="1">Uncharacterized protein</fullName>
    </submittedName>
</protein>
<dbReference type="EMBL" id="KY606587">
    <property type="protein sequence ID" value="ARB06087.1"/>
    <property type="molecule type" value="Genomic_DNA"/>
</dbReference>
<organism evidence="1 2">
    <name type="scientific">Dinoroseobacter phage vB_DshS-R5C</name>
    <dbReference type="NCBI Taxonomy" id="1965368"/>
    <lineage>
        <taxon>Viruses</taxon>
        <taxon>Duplodnaviria</taxon>
        <taxon>Heunggongvirae</taxon>
        <taxon>Uroviricota</taxon>
        <taxon>Caudoviricetes</taxon>
        <taxon>Nanhaivirus</taxon>
        <taxon>Nanhaivirus D5C</taxon>
    </lineage>
</organism>
<reference evidence="1 2" key="1">
    <citation type="submission" date="2017-02" db="EMBL/GenBank/DDBJ databases">
        <title>A novel roseosiphophage isolated from the oligotrophic South China Sea.</title>
        <authorList>
            <person name="Yang Y."/>
            <person name="Cai L."/>
            <person name="Zhang R."/>
        </authorList>
    </citation>
    <scope>NUCLEOTIDE SEQUENCE [LARGE SCALE GENOMIC DNA]</scope>
</reference>
<dbReference type="Proteomes" id="UP000224401">
    <property type="component" value="Segment"/>
</dbReference>
<name>A0A1V0DY78_9CAUD</name>
<sequence length="70" mass="7889">MEHFRLHRRSILTGKVEVVTGANVIALGNNNTAVVEFDDEPGRKRWYTLGDGTGTVDTSTYYDFWVGEPK</sequence>
<evidence type="ECO:0000313" key="1">
    <source>
        <dbReference type="EMBL" id="ARB06087.1"/>
    </source>
</evidence>
<keyword evidence="2" id="KW-1185">Reference proteome</keyword>
<gene>
    <name evidence="1" type="ORF">vBDshSR5C_33</name>
</gene>